<protein>
    <submittedName>
        <fullName evidence="1">Uncharacterized protein</fullName>
    </submittedName>
</protein>
<keyword evidence="2" id="KW-1185">Reference proteome</keyword>
<gene>
    <name evidence="1" type="ORF">vsip_68</name>
</gene>
<name>A0A385EEP0_9CAUD</name>
<evidence type="ECO:0000313" key="1">
    <source>
        <dbReference type="EMBL" id="AXQ70253.1"/>
    </source>
</evidence>
<evidence type="ECO:0000313" key="2">
    <source>
        <dbReference type="Proteomes" id="UP000262209"/>
    </source>
</evidence>
<dbReference type="Proteomes" id="UP000262209">
    <property type="component" value="Segment"/>
</dbReference>
<accession>A0A385EEP0</accession>
<sequence length="58" mass="6697">MDKCFFCSTTVGMMETHYRVRWHAKKGARWEKIGVACIHCGETRLTSIESPVKPEPKK</sequence>
<dbReference type="EMBL" id="MH424444">
    <property type="protein sequence ID" value="AXQ70253.1"/>
    <property type="molecule type" value="Genomic_DNA"/>
</dbReference>
<reference evidence="1" key="1">
    <citation type="submission" date="2018-06" db="EMBL/GenBank/DDBJ databases">
        <title>Complete genome sequence of Salmonella Infantis bacteriophage VSiP.</title>
        <authorList>
            <person name="Volozhantsev N."/>
            <person name="Denisenko E."/>
            <person name="Verevkin V."/>
            <person name="Myakinina V."/>
            <person name="Kislichkina A."/>
            <person name="Krasilnikova V."/>
        </authorList>
    </citation>
    <scope>NUCLEOTIDE SEQUENCE [LARGE SCALE GENOMIC DNA]</scope>
</reference>
<proteinExistence type="predicted"/>
<organism evidence="1">
    <name type="scientific">Salmonella virus VSiP</name>
    <dbReference type="NCBI Taxonomy" id="2301721"/>
    <lineage>
        <taxon>Viruses</taxon>
        <taxon>Duplodnaviria</taxon>
        <taxon>Heunggongvirae</taxon>
        <taxon>Uroviricota</taxon>
        <taxon>Caudoviricetes</taxon>
        <taxon>Sarkviridae</taxon>
        <taxon>Guernseyvirinae</taxon>
        <taxon>Cornellvirus</taxon>
        <taxon>Cornellvirus VSiP</taxon>
    </lineage>
</organism>